<accession>A0ABX0UNS8</accession>
<dbReference type="PIRSF" id="PIRSF018266">
    <property type="entry name" value="FecR"/>
    <property type="match status" value="1"/>
</dbReference>
<evidence type="ECO:0000259" key="2">
    <source>
        <dbReference type="Pfam" id="PF16344"/>
    </source>
</evidence>
<sequence length="364" mass="41533">MPRDFSSFDIEDFAFDETFQNWVLDEVSSYRNFWEQYMDDNPHQTEKILAARTLVQELNTVNHGISHDAFAREIWENVQRRIQTPARDLWSQWSVWRVAASISFLIMLGTSLWWLRSGRTDANQQAFYGSTKNGLVEEVNNSDRTLQIRLSDGSVVSLGKKSRLAYPSQFEKNQRVVYLSGEAFFDIQKNPDRPFLVYANETVTKVLGTSFRIKAFKNSPKVIVAVRSGLVSVFAKKDFEDNPQNAKRTGLVLTPNQQGVFSRDDLRLSKTLVEQPVLLSPASQEPLFEFNNAPVSEIFTVLEKAYGVEIVYDGDLLAGRELTVSMEDESLYEKLDIVCKTLGLAYEIVDTQVIIESKAQRSPK</sequence>
<feature type="domain" description="FecR protein" evidence="1">
    <location>
        <begin position="143"/>
        <end position="231"/>
    </location>
</feature>
<dbReference type="InterPro" id="IPR006860">
    <property type="entry name" value="FecR"/>
</dbReference>
<keyword evidence="4" id="KW-1185">Reference proteome</keyword>
<dbReference type="PANTHER" id="PTHR30273:SF2">
    <property type="entry name" value="PROTEIN FECR"/>
    <property type="match status" value="1"/>
</dbReference>
<dbReference type="PANTHER" id="PTHR30273">
    <property type="entry name" value="PERIPLASMIC SIGNAL SENSOR AND SIGMA FACTOR ACTIVATOR FECR-RELATED"/>
    <property type="match status" value="1"/>
</dbReference>
<evidence type="ECO:0000259" key="1">
    <source>
        <dbReference type="Pfam" id="PF04773"/>
    </source>
</evidence>
<gene>
    <name evidence="3" type="ORF">FHS68_003828</name>
</gene>
<proteinExistence type="predicted"/>
<evidence type="ECO:0000313" key="3">
    <source>
        <dbReference type="EMBL" id="NIJ54646.1"/>
    </source>
</evidence>
<protein>
    <submittedName>
        <fullName evidence="3">Ferric-dicitrate binding protein FerR (Iron transport regulator)</fullName>
    </submittedName>
</protein>
<dbReference type="RefSeq" id="WP_167273104.1">
    <property type="nucleotide sequence ID" value="NZ_JAASQJ010000003.1"/>
</dbReference>
<reference evidence="3 4" key="1">
    <citation type="submission" date="2020-03" db="EMBL/GenBank/DDBJ databases">
        <title>Genomic Encyclopedia of Type Strains, Phase IV (KMG-IV): sequencing the most valuable type-strain genomes for metagenomic binning, comparative biology and taxonomic classification.</title>
        <authorList>
            <person name="Goeker M."/>
        </authorList>
    </citation>
    <scope>NUCLEOTIDE SEQUENCE [LARGE SCALE GENOMIC DNA]</scope>
    <source>
        <strain evidence="3 4">DSM 102865</strain>
    </source>
</reference>
<dbReference type="EMBL" id="JAASQJ010000003">
    <property type="protein sequence ID" value="NIJ54646.1"/>
    <property type="molecule type" value="Genomic_DNA"/>
</dbReference>
<comment type="caution">
    <text evidence="3">The sequence shown here is derived from an EMBL/GenBank/DDBJ whole genome shotgun (WGS) entry which is preliminary data.</text>
</comment>
<dbReference type="Pfam" id="PF16344">
    <property type="entry name" value="FecR_C"/>
    <property type="match status" value="1"/>
</dbReference>
<dbReference type="Gene3D" id="3.55.50.30">
    <property type="match status" value="1"/>
</dbReference>
<dbReference type="Gene3D" id="2.60.120.1440">
    <property type="match status" value="1"/>
</dbReference>
<dbReference type="InterPro" id="IPR012373">
    <property type="entry name" value="Ferrdict_sens_TM"/>
</dbReference>
<dbReference type="Pfam" id="PF04773">
    <property type="entry name" value="FecR"/>
    <property type="match status" value="1"/>
</dbReference>
<name>A0ABX0UNS8_9BACT</name>
<organism evidence="3 4">
    <name type="scientific">Dyadobacter arcticus</name>
    <dbReference type="NCBI Taxonomy" id="1078754"/>
    <lineage>
        <taxon>Bacteria</taxon>
        <taxon>Pseudomonadati</taxon>
        <taxon>Bacteroidota</taxon>
        <taxon>Cytophagia</taxon>
        <taxon>Cytophagales</taxon>
        <taxon>Spirosomataceae</taxon>
        <taxon>Dyadobacter</taxon>
    </lineage>
</organism>
<evidence type="ECO:0000313" key="4">
    <source>
        <dbReference type="Proteomes" id="UP001179181"/>
    </source>
</evidence>
<dbReference type="InterPro" id="IPR032508">
    <property type="entry name" value="FecR_C"/>
</dbReference>
<feature type="domain" description="Protein FecR C-terminal" evidence="2">
    <location>
        <begin position="288"/>
        <end position="355"/>
    </location>
</feature>
<dbReference type="Proteomes" id="UP001179181">
    <property type="component" value="Unassembled WGS sequence"/>
</dbReference>